<evidence type="ECO:0000256" key="5">
    <source>
        <dbReference type="ARBA" id="ARBA00023136"/>
    </source>
</evidence>
<keyword evidence="3 8" id="KW-0812">Transmembrane</keyword>
<accession>A0AAD5SL67</accession>
<evidence type="ECO:0000256" key="1">
    <source>
        <dbReference type="ARBA" id="ARBA00004141"/>
    </source>
</evidence>
<reference evidence="9" key="1">
    <citation type="submission" date="2020-05" db="EMBL/GenBank/DDBJ databases">
        <title>Phylogenomic resolution of chytrid fungi.</title>
        <authorList>
            <person name="Stajich J.E."/>
            <person name="Amses K."/>
            <person name="Simmons R."/>
            <person name="Seto K."/>
            <person name="Myers J."/>
            <person name="Bonds A."/>
            <person name="Quandt C.A."/>
            <person name="Barry K."/>
            <person name="Liu P."/>
            <person name="Grigoriev I."/>
            <person name="Longcore J.E."/>
            <person name="James T.Y."/>
        </authorList>
    </citation>
    <scope>NUCLEOTIDE SEQUENCE</scope>
    <source>
        <strain evidence="9">JEL0318</strain>
    </source>
</reference>
<dbReference type="Pfam" id="PF03381">
    <property type="entry name" value="CDC50"/>
    <property type="match status" value="1"/>
</dbReference>
<dbReference type="Proteomes" id="UP001212841">
    <property type="component" value="Unassembled WGS sequence"/>
</dbReference>
<evidence type="ECO:0000256" key="4">
    <source>
        <dbReference type="ARBA" id="ARBA00022989"/>
    </source>
</evidence>
<evidence type="ECO:0000256" key="3">
    <source>
        <dbReference type="ARBA" id="ARBA00022692"/>
    </source>
</evidence>
<dbReference type="InterPro" id="IPR005045">
    <property type="entry name" value="CDC50/LEM3_fam"/>
</dbReference>
<proteinExistence type="inferred from homology"/>
<gene>
    <name evidence="9" type="ORF">HK097_004064</name>
</gene>
<dbReference type="GO" id="GO:0005794">
    <property type="term" value="C:Golgi apparatus"/>
    <property type="evidence" value="ECO:0007669"/>
    <property type="project" value="TreeGrafter"/>
</dbReference>
<feature type="region of interest" description="Disordered" evidence="7">
    <location>
        <begin position="1"/>
        <end position="55"/>
    </location>
</feature>
<dbReference type="GO" id="GO:0045332">
    <property type="term" value="P:phospholipid translocation"/>
    <property type="evidence" value="ECO:0007669"/>
    <property type="project" value="UniProtKB-UniRule"/>
</dbReference>
<name>A0AAD5SL67_9FUNG</name>
<keyword evidence="5 6" id="KW-0472">Membrane</keyword>
<evidence type="ECO:0000313" key="9">
    <source>
        <dbReference type="EMBL" id="KAJ3056800.1"/>
    </source>
</evidence>
<comment type="similarity">
    <text evidence="2 6">Belongs to the CDC50/LEM3 family.</text>
</comment>
<comment type="subcellular location">
    <subcellularLocation>
        <location evidence="1">Membrane</location>
        <topology evidence="1">Multi-pass membrane protein</topology>
    </subcellularLocation>
</comment>
<comment type="caution">
    <text evidence="9">The sequence shown here is derived from an EMBL/GenBank/DDBJ whole genome shotgun (WGS) entry which is preliminary data.</text>
</comment>
<organism evidence="9 10">
    <name type="scientific">Rhizophlyctis rosea</name>
    <dbReference type="NCBI Taxonomy" id="64517"/>
    <lineage>
        <taxon>Eukaryota</taxon>
        <taxon>Fungi</taxon>
        <taxon>Fungi incertae sedis</taxon>
        <taxon>Chytridiomycota</taxon>
        <taxon>Chytridiomycota incertae sedis</taxon>
        <taxon>Chytridiomycetes</taxon>
        <taxon>Rhizophlyctidales</taxon>
        <taxon>Rhizophlyctidaceae</taxon>
        <taxon>Rhizophlyctis</taxon>
    </lineage>
</organism>
<dbReference type="AlphaFoldDB" id="A0AAD5SL67"/>
<keyword evidence="10" id="KW-1185">Reference proteome</keyword>
<dbReference type="GO" id="GO:0005886">
    <property type="term" value="C:plasma membrane"/>
    <property type="evidence" value="ECO:0007669"/>
    <property type="project" value="TreeGrafter"/>
</dbReference>
<evidence type="ECO:0000256" key="8">
    <source>
        <dbReference type="SAM" id="Phobius"/>
    </source>
</evidence>
<evidence type="ECO:0000256" key="7">
    <source>
        <dbReference type="SAM" id="MobiDB-lite"/>
    </source>
</evidence>
<dbReference type="GO" id="GO:0005783">
    <property type="term" value="C:endoplasmic reticulum"/>
    <property type="evidence" value="ECO:0007669"/>
    <property type="project" value="TreeGrafter"/>
</dbReference>
<evidence type="ECO:0000256" key="6">
    <source>
        <dbReference type="PIRNR" id="PIRNR015840"/>
    </source>
</evidence>
<protein>
    <submittedName>
        <fullName evidence="9">Uncharacterized protein</fullName>
    </submittedName>
</protein>
<evidence type="ECO:0000313" key="10">
    <source>
        <dbReference type="Proteomes" id="UP001212841"/>
    </source>
</evidence>
<keyword evidence="4 8" id="KW-1133">Transmembrane helix</keyword>
<dbReference type="PIRSF" id="PIRSF015840">
    <property type="entry name" value="DUF284_TM_euk"/>
    <property type="match status" value="1"/>
</dbReference>
<sequence>MTSVARQRSVRSESGAGDIELRTSEGAALPRFSTGNGSSRSANKKPLPKKEKKDRLWKQQIEPSWEPTFTPKCAVIPLILIAIIFLPLGGYLYWANTKLNDVIFDYTECQYSAASTLTSPSIPNSPIKEWSYNTGTGTCTIRFEVFHTLTARVFMYIRITGMYQNHRLYVRSEDAGQLKGSIRAVKDMETCSWLQYANCDAAKNADWKGGTGKQADHNPDCWPEASQRDAVIRNAASDAQYYPCGLIANSMFTDSITNLTCISSSTSTPCRTTTYDFTERGIAWEEDIDLYGPSRWKDDASRRAEIPTKLIPPPAWRKAWPSYWKDGYTNATLPDLRTWERFQVWMRKAGLSTFRKLWGRNDEEDLEAGVWEVSVRDVFDVRRIPGVGSRIFSARINHMVWESKVRSAEIPFDLVEISYA</sequence>
<dbReference type="EMBL" id="JADGJD010000020">
    <property type="protein sequence ID" value="KAJ3056800.1"/>
    <property type="molecule type" value="Genomic_DNA"/>
</dbReference>
<feature type="transmembrane region" description="Helical" evidence="8">
    <location>
        <begin position="74"/>
        <end position="94"/>
    </location>
</feature>
<dbReference type="PANTHER" id="PTHR10926">
    <property type="entry name" value="CELL CYCLE CONTROL PROTEIN 50"/>
    <property type="match status" value="1"/>
</dbReference>
<evidence type="ECO:0000256" key="2">
    <source>
        <dbReference type="ARBA" id="ARBA00009457"/>
    </source>
</evidence>
<dbReference type="PANTHER" id="PTHR10926:SF0">
    <property type="entry name" value="CDC50, ISOFORM A"/>
    <property type="match status" value="1"/>
</dbReference>